<feature type="domain" description="RNA polymerase sigma-70 region 3" evidence="5">
    <location>
        <begin position="110"/>
        <end position="159"/>
    </location>
</feature>
<dbReference type="InterPro" id="IPR013324">
    <property type="entry name" value="RNA_pol_sigma_r3/r4-like"/>
</dbReference>
<dbReference type="Gene3D" id="1.20.140.160">
    <property type="match status" value="1"/>
</dbReference>
<feature type="domain" description="RNA polymerase sigma-70 region 2" evidence="6">
    <location>
        <begin position="29"/>
        <end position="99"/>
    </location>
</feature>
<evidence type="ECO:0000259" key="7">
    <source>
        <dbReference type="Pfam" id="PF04545"/>
    </source>
</evidence>
<feature type="domain" description="RNA polymerase sigma-70 region 4" evidence="7">
    <location>
        <begin position="193"/>
        <end position="241"/>
    </location>
</feature>
<dbReference type="SUPFAM" id="SSF88659">
    <property type="entry name" value="Sigma3 and sigma4 domains of RNA polymerase sigma factors"/>
    <property type="match status" value="2"/>
</dbReference>
<evidence type="ECO:0000256" key="2">
    <source>
        <dbReference type="ARBA" id="ARBA00023082"/>
    </source>
</evidence>
<evidence type="ECO:0000259" key="5">
    <source>
        <dbReference type="Pfam" id="PF04539"/>
    </source>
</evidence>
<dbReference type="InterPro" id="IPR013325">
    <property type="entry name" value="RNA_pol_sigma_r2"/>
</dbReference>
<dbReference type="InterPro" id="IPR007624">
    <property type="entry name" value="RNA_pol_sigma70_r3"/>
</dbReference>
<sequence>MRPLPPAAFDALCSPQPYANMRRAEVELLVREHSALVRRLAWQVHSRMASSTELEDLIQTGLVALIEAARTYVDQGHAFATYASVRVRGAMIDQLRRNSAMSRRAMADRRKLMQTRSELEQRHLRPPTVAEMAAALHVPLEAYQAMVDAAEPVQSESIDEIYSDYDGCFADPSASADQLVEAEDMREHVTVLIAELPEREAMILQLFFVEDLNLHEIGAVLGIGAARVCQIKKSALTKLRNRFGELDAV</sequence>
<dbReference type="InterPro" id="IPR012845">
    <property type="entry name" value="RNA_pol_sigma_FliA_WhiG"/>
</dbReference>
<dbReference type="PANTHER" id="PTHR30385">
    <property type="entry name" value="SIGMA FACTOR F FLAGELLAR"/>
    <property type="match status" value="1"/>
</dbReference>
<dbReference type="InterPro" id="IPR014284">
    <property type="entry name" value="RNA_pol_sigma-70_dom"/>
</dbReference>
<dbReference type="InterPro" id="IPR007630">
    <property type="entry name" value="RNA_pol_sigma70_r4"/>
</dbReference>
<keyword evidence="4" id="KW-0804">Transcription</keyword>
<evidence type="ECO:0000313" key="8">
    <source>
        <dbReference type="EMBL" id="RDV02678.1"/>
    </source>
</evidence>
<keyword evidence="3" id="KW-0238">DNA-binding</keyword>
<dbReference type="PRINTS" id="PR00046">
    <property type="entry name" value="SIGMA70FCT"/>
</dbReference>
<dbReference type="EMBL" id="QRGP01000002">
    <property type="protein sequence ID" value="RDV02678.1"/>
    <property type="molecule type" value="Genomic_DNA"/>
</dbReference>
<evidence type="ECO:0000259" key="6">
    <source>
        <dbReference type="Pfam" id="PF04542"/>
    </source>
</evidence>
<protein>
    <submittedName>
        <fullName evidence="8">FliA/WhiG family RNA polymerase sigma factor</fullName>
    </submittedName>
</protein>
<proteinExistence type="predicted"/>
<dbReference type="GO" id="GO:0006352">
    <property type="term" value="P:DNA-templated transcription initiation"/>
    <property type="evidence" value="ECO:0007669"/>
    <property type="project" value="InterPro"/>
</dbReference>
<dbReference type="InterPro" id="IPR007627">
    <property type="entry name" value="RNA_pol_sigma70_r2"/>
</dbReference>
<evidence type="ECO:0000313" key="9">
    <source>
        <dbReference type="Proteomes" id="UP000263833"/>
    </source>
</evidence>
<dbReference type="SUPFAM" id="SSF88946">
    <property type="entry name" value="Sigma2 domain of RNA polymerase sigma factors"/>
    <property type="match status" value="1"/>
</dbReference>
<dbReference type="Gene3D" id="1.10.1740.10">
    <property type="match status" value="1"/>
</dbReference>
<dbReference type="Proteomes" id="UP000263833">
    <property type="component" value="Unassembled WGS sequence"/>
</dbReference>
<dbReference type="GO" id="GO:0016987">
    <property type="term" value="F:sigma factor activity"/>
    <property type="evidence" value="ECO:0007669"/>
    <property type="project" value="UniProtKB-KW"/>
</dbReference>
<dbReference type="GO" id="GO:0003899">
    <property type="term" value="F:DNA-directed RNA polymerase activity"/>
    <property type="evidence" value="ECO:0007669"/>
    <property type="project" value="InterPro"/>
</dbReference>
<dbReference type="NCBIfam" id="TIGR02479">
    <property type="entry name" value="FliA_WhiG"/>
    <property type="match status" value="1"/>
</dbReference>
<dbReference type="AlphaFoldDB" id="A0A371B518"/>
<evidence type="ECO:0000256" key="4">
    <source>
        <dbReference type="ARBA" id="ARBA00023163"/>
    </source>
</evidence>
<dbReference type="NCBIfam" id="TIGR02937">
    <property type="entry name" value="sigma70-ECF"/>
    <property type="match status" value="1"/>
</dbReference>
<dbReference type="RefSeq" id="WP_115549779.1">
    <property type="nucleotide sequence ID" value="NZ_QRGP01000002.1"/>
</dbReference>
<keyword evidence="9" id="KW-1185">Reference proteome</keyword>
<accession>A0A371B518</accession>
<keyword evidence="1" id="KW-0805">Transcription regulation</keyword>
<dbReference type="Pfam" id="PF04545">
    <property type="entry name" value="Sigma70_r4"/>
    <property type="match status" value="1"/>
</dbReference>
<organism evidence="8 9">
    <name type="scientific">Sphingorhabdus pulchriflava</name>
    <dbReference type="NCBI Taxonomy" id="2292257"/>
    <lineage>
        <taxon>Bacteria</taxon>
        <taxon>Pseudomonadati</taxon>
        <taxon>Pseudomonadota</taxon>
        <taxon>Alphaproteobacteria</taxon>
        <taxon>Sphingomonadales</taxon>
        <taxon>Sphingomonadaceae</taxon>
        <taxon>Sphingorhabdus</taxon>
    </lineage>
</organism>
<dbReference type="Pfam" id="PF04542">
    <property type="entry name" value="Sigma70_r2"/>
    <property type="match status" value="1"/>
</dbReference>
<dbReference type="PANTHER" id="PTHR30385:SF7">
    <property type="entry name" value="RNA POLYMERASE SIGMA FACTOR FLIA"/>
    <property type="match status" value="1"/>
</dbReference>
<name>A0A371B518_9SPHN</name>
<evidence type="ECO:0000256" key="3">
    <source>
        <dbReference type="ARBA" id="ARBA00023125"/>
    </source>
</evidence>
<dbReference type="GO" id="GO:0003677">
    <property type="term" value="F:DNA binding"/>
    <property type="evidence" value="ECO:0007669"/>
    <property type="project" value="UniProtKB-KW"/>
</dbReference>
<comment type="caution">
    <text evidence="8">The sequence shown here is derived from an EMBL/GenBank/DDBJ whole genome shotgun (WGS) entry which is preliminary data.</text>
</comment>
<evidence type="ECO:0000256" key="1">
    <source>
        <dbReference type="ARBA" id="ARBA00023015"/>
    </source>
</evidence>
<gene>
    <name evidence="8" type="ORF">DXH95_12030</name>
</gene>
<reference evidence="9" key="1">
    <citation type="submission" date="2018-08" db="EMBL/GenBank/DDBJ databases">
        <authorList>
            <person name="Kim S.-J."/>
            <person name="Jung G.-Y."/>
        </authorList>
    </citation>
    <scope>NUCLEOTIDE SEQUENCE [LARGE SCALE GENOMIC DNA]</scope>
    <source>
        <strain evidence="9">GY_G</strain>
    </source>
</reference>
<keyword evidence="2" id="KW-0731">Sigma factor</keyword>
<dbReference type="CDD" id="cd06171">
    <property type="entry name" value="Sigma70_r4"/>
    <property type="match status" value="1"/>
</dbReference>
<dbReference type="OrthoDB" id="9799825at2"/>
<dbReference type="InterPro" id="IPR000943">
    <property type="entry name" value="RNA_pol_sigma70"/>
</dbReference>
<dbReference type="Pfam" id="PF04539">
    <property type="entry name" value="Sigma70_r3"/>
    <property type="match status" value="1"/>
</dbReference>